<proteinExistence type="predicted"/>
<accession>A0A8H4LGW6</accession>
<dbReference type="OrthoDB" id="5362512at2759"/>
<keyword evidence="3" id="KW-1185">Reference proteome</keyword>
<gene>
    <name evidence="2" type="ORF">FALBO_4984</name>
</gene>
<dbReference type="Pfam" id="PF06985">
    <property type="entry name" value="HET"/>
    <property type="match status" value="1"/>
</dbReference>
<dbReference type="AlphaFoldDB" id="A0A8H4LGW6"/>
<sequence>MLPLTAFLWKETEKPAELCCYVSGRSLANFNVRIFAHEGTPAADHITGRPIRSHDQSASIIAQFKSWADDCKDNHAECRNGICGSELLAEPLLPTRVLDVGSSKHHETEPIRLIISEGKRAAYVALSHCWGGKDHHPITTTRATLQGRLEQIKISALSKTFREAVAVTRGLGIRYLWIDTLCIIQNDEGLEDWAQEADKMGAYYEQAFCVLSATAAPNGDIGLFTNHPPVQAVRMDCDPGKESSGHYYIASPDPDRFKEVELSPLNRRGWVFQEYVLGRRRIHCALGQVYWECSHHFAAEDGTSQNPATWTIGLRLALSDNREGFLRFHAWWRASIGRYSSCGLTYGSDKLPALLGVANRIMETAPSLRFVSGHWRDRERGMEQSLLWHPTEGRFLQRPRDQGGLEIQRAPSWSWASLDGPVEFATSWNEKDDAVLDLAITDINESTTSGLPACCPLTVTGVLKKACRSANYTSHYDGFLFAEQRSFDVVEPSGAMAGTVLFDCHDDQPFDFLCAPVTSVGSRGRLSLALTSVDSNGSDQVYRRIGVVKIKDDSWFAGREPLSFFIV</sequence>
<protein>
    <submittedName>
        <fullName evidence="2">Heterokaryon incompatibility</fullName>
    </submittedName>
</protein>
<evidence type="ECO:0000313" key="3">
    <source>
        <dbReference type="Proteomes" id="UP000554235"/>
    </source>
</evidence>
<dbReference type="PANTHER" id="PTHR33112:SF10">
    <property type="entry name" value="TOL"/>
    <property type="match status" value="1"/>
</dbReference>
<evidence type="ECO:0000313" key="2">
    <source>
        <dbReference type="EMBL" id="KAF4468140.1"/>
    </source>
</evidence>
<dbReference type="Proteomes" id="UP000554235">
    <property type="component" value="Unassembled WGS sequence"/>
</dbReference>
<dbReference type="PANTHER" id="PTHR33112">
    <property type="entry name" value="DOMAIN PROTEIN, PUTATIVE-RELATED"/>
    <property type="match status" value="1"/>
</dbReference>
<comment type="caution">
    <text evidence="2">The sequence shown here is derived from an EMBL/GenBank/DDBJ whole genome shotgun (WGS) entry which is preliminary data.</text>
</comment>
<name>A0A8H4LGW6_9HYPO</name>
<reference evidence="2 3" key="1">
    <citation type="submission" date="2020-01" db="EMBL/GenBank/DDBJ databases">
        <title>Identification and distribution of gene clusters putatively required for synthesis of sphingolipid metabolism inhibitors in phylogenetically diverse species of the filamentous fungus Fusarium.</title>
        <authorList>
            <person name="Kim H.-S."/>
            <person name="Busman M."/>
            <person name="Brown D.W."/>
            <person name="Divon H."/>
            <person name="Uhlig S."/>
            <person name="Proctor R.H."/>
        </authorList>
    </citation>
    <scope>NUCLEOTIDE SEQUENCE [LARGE SCALE GENOMIC DNA]</scope>
    <source>
        <strain evidence="2 3">NRRL 20459</strain>
    </source>
</reference>
<dbReference type="InterPro" id="IPR010730">
    <property type="entry name" value="HET"/>
</dbReference>
<evidence type="ECO:0000259" key="1">
    <source>
        <dbReference type="Pfam" id="PF06985"/>
    </source>
</evidence>
<dbReference type="EMBL" id="JAADYS010000650">
    <property type="protein sequence ID" value="KAF4468140.1"/>
    <property type="molecule type" value="Genomic_DNA"/>
</dbReference>
<feature type="domain" description="Heterokaryon incompatibility" evidence="1">
    <location>
        <begin position="123"/>
        <end position="274"/>
    </location>
</feature>
<organism evidence="2 3">
    <name type="scientific">Fusarium albosuccineum</name>
    <dbReference type="NCBI Taxonomy" id="1237068"/>
    <lineage>
        <taxon>Eukaryota</taxon>
        <taxon>Fungi</taxon>
        <taxon>Dikarya</taxon>
        <taxon>Ascomycota</taxon>
        <taxon>Pezizomycotina</taxon>
        <taxon>Sordariomycetes</taxon>
        <taxon>Hypocreomycetidae</taxon>
        <taxon>Hypocreales</taxon>
        <taxon>Nectriaceae</taxon>
        <taxon>Fusarium</taxon>
        <taxon>Fusarium decemcellulare species complex</taxon>
    </lineage>
</organism>